<proteinExistence type="predicted"/>
<keyword evidence="2" id="KW-1185">Reference proteome</keyword>
<sequence>MTARTEPVFSTPYRGKKVVTASHRALHNRHKDPHNLHGSSKRRAVMSKTLPGHFLLRHRCPQPLAGEGKW</sequence>
<name>A0A5B7FS56_PORTR</name>
<accession>A0A5B7FS56</accession>
<organism evidence="1 2">
    <name type="scientific">Portunus trituberculatus</name>
    <name type="common">Swimming crab</name>
    <name type="synonym">Neptunus trituberculatus</name>
    <dbReference type="NCBI Taxonomy" id="210409"/>
    <lineage>
        <taxon>Eukaryota</taxon>
        <taxon>Metazoa</taxon>
        <taxon>Ecdysozoa</taxon>
        <taxon>Arthropoda</taxon>
        <taxon>Crustacea</taxon>
        <taxon>Multicrustacea</taxon>
        <taxon>Malacostraca</taxon>
        <taxon>Eumalacostraca</taxon>
        <taxon>Eucarida</taxon>
        <taxon>Decapoda</taxon>
        <taxon>Pleocyemata</taxon>
        <taxon>Brachyura</taxon>
        <taxon>Eubrachyura</taxon>
        <taxon>Portunoidea</taxon>
        <taxon>Portunidae</taxon>
        <taxon>Portuninae</taxon>
        <taxon>Portunus</taxon>
    </lineage>
</organism>
<evidence type="ECO:0000313" key="2">
    <source>
        <dbReference type="Proteomes" id="UP000324222"/>
    </source>
</evidence>
<evidence type="ECO:0000313" key="1">
    <source>
        <dbReference type="EMBL" id="MPC48336.1"/>
    </source>
</evidence>
<gene>
    <name evidence="1" type="ORF">E2C01_042104</name>
</gene>
<reference evidence="1 2" key="1">
    <citation type="submission" date="2019-05" db="EMBL/GenBank/DDBJ databases">
        <title>Another draft genome of Portunus trituberculatus and its Hox gene families provides insights of decapod evolution.</title>
        <authorList>
            <person name="Jeong J.-H."/>
            <person name="Song I."/>
            <person name="Kim S."/>
            <person name="Choi T."/>
            <person name="Kim D."/>
            <person name="Ryu S."/>
            <person name="Kim W."/>
        </authorList>
    </citation>
    <scope>NUCLEOTIDE SEQUENCE [LARGE SCALE GENOMIC DNA]</scope>
    <source>
        <tissue evidence="1">Muscle</tissue>
    </source>
</reference>
<dbReference type="Proteomes" id="UP000324222">
    <property type="component" value="Unassembled WGS sequence"/>
</dbReference>
<dbReference type="AlphaFoldDB" id="A0A5B7FS56"/>
<protein>
    <submittedName>
        <fullName evidence="1">Uncharacterized protein</fullName>
    </submittedName>
</protein>
<comment type="caution">
    <text evidence="1">The sequence shown here is derived from an EMBL/GenBank/DDBJ whole genome shotgun (WGS) entry which is preliminary data.</text>
</comment>
<dbReference type="EMBL" id="VSRR010008231">
    <property type="protein sequence ID" value="MPC48336.1"/>
    <property type="molecule type" value="Genomic_DNA"/>
</dbReference>